<dbReference type="SUPFAM" id="SSF55874">
    <property type="entry name" value="ATPase domain of HSP90 chaperone/DNA topoisomerase II/histidine kinase"/>
    <property type="match status" value="1"/>
</dbReference>
<evidence type="ECO:0000259" key="10">
    <source>
        <dbReference type="PROSITE" id="PS50109"/>
    </source>
</evidence>
<evidence type="ECO:0000256" key="7">
    <source>
        <dbReference type="ARBA" id="ARBA00023012"/>
    </source>
</evidence>
<gene>
    <name evidence="11" type="ORF">HMPREF1091_01458</name>
</gene>
<evidence type="ECO:0000256" key="2">
    <source>
        <dbReference type="ARBA" id="ARBA00004236"/>
    </source>
</evidence>
<dbReference type="Gene3D" id="1.10.287.130">
    <property type="match status" value="1"/>
</dbReference>
<dbReference type="GO" id="GO:0005886">
    <property type="term" value="C:plasma membrane"/>
    <property type="evidence" value="ECO:0007669"/>
    <property type="project" value="UniProtKB-SubCell"/>
</dbReference>
<accession>N2BPT8</accession>
<dbReference type="InterPro" id="IPR036890">
    <property type="entry name" value="HATPase_C_sf"/>
</dbReference>
<organism evidence="11 12">
    <name type="scientific">Atopobium minutum 10063974</name>
    <dbReference type="NCBI Taxonomy" id="997872"/>
    <lineage>
        <taxon>Bacteria</taxon>
        <taxon>Bacillati</taxon>
        <taxon>Actinomycetota</taxon>
        <taxon>Coriobacteriia</taxon>
        <taxon>Coriobacteriales</taxon>
        <taxon>Atopobiaceae</taxon>
        <taxon>Atopobium</taxon>
    </lineage>
</organism>
<dbReference type="PANTHER" id="PTHR45453:SF1">
    <property type="entry name" value="PHOSPHATE REGULON SENSOR PROTEIN PHOR"/>
    <property type="match status" value="1"/>
</dbReference>
<dbReference type="InterPro" id="IPR003661">
    <property type="entry name" value="HisK_dim/P_dom"/>
</dbReference>
<protein>
    <recommendedName>
        <fullName evidence="8">Sensor-like histidine kinase SenX3</fullName>
        <ecNumber evidence="3">2.7.13.3</ecNumber>
    </recommendedName>
</protein>
<dbReference type="GO" id="GO:0000155">
    <property type="term" value="F:phosphorelay sensor kinase activity"/>
    <property type="evidence" value="ECO:0007669"/>
    <property type="project" value="InterPro"/>
</dbReference>
<dbReference type="InterPro" id="IPR003594">
    <property type="entry name" value="HATPase_dom"/>
</dbReference>
<name>N2BPT8_9ACTN</name>
<evidence type="ECO:0000313" key="12">
    <source>
        <dbReference type="Proteomes" id="UP000012651"/>
    </source>
</evidence>
<dbReference type="OrthoDB" id="9813151at2"/>
<evidence type="ECO:0000256" key="8">
    <source>
        <dbReference type="ARBA" id="ARBA00039401"/>
    </source>
</evidence>
<dbReference type="HOGENOM" id="CLU_000445_89_3_11"/>
<feature type="domain" description="Histidine kinase" evidence="10">
    <location>
        <begin position="58"/>
        <end position="265"/>
    </location>
</feature>
<keyword evidence="9" id="KW-1133">Transmembrane helix</keyword>
<dbReference type="EMBL" id="AGXC01000003">
    <property type="protein sequence ID" value="EMZ40515.1"/>
    <property type="molecule type" value="Genomic_DNA"/>
</dbReference>
<keyword evidence="6" id="KW-0418">Kinase</keyword>
<keyword evidence="12" id="KW-1185">Reference proteome</keyword>
<keyword evidence="5" id="KW-0808">Transferase</keyword>
<evidence type="ECO:0000256" key="3">
    <source>
        <dbReference type="ARBA" id="ARBA00012438"/>
    </source>
</evidence>
<evidence type="ECO:0000256" key="6">
    <source>
        <dbReference type="ARBA" id="ARBA00022777"/>
    </source>
</evidence>
<dbReference type="Pfam" id="PF00512">
    <property type="entry name" value="HisKA"/>
    <property type="match status" value="1"/>
</dbReference>
<dbReference type="Proteomes" id="UP000012651">
    <property type="component" value="Unassembled WGS sequence"/>
</dbReference>
<dbReference type="PROSITE" id="PS50109">
    <property type="entry name" value="HIS_KIN"/>
    <property type="match status" value="1"/>
</dbReference>
<dbReference type="InterPro" id="IPR005467">
    <property type="entry name" value="His_kinase_dom"/>
</dbReference>
<dbReference type="InterPro" id="IPR050351">
    <property type="entry name" value="BphY/WalK/GraS-like"/>
</dbReference>
<dbReference type="GO" id="GO:0016036">
    <property type="term" value="P:cellular response to phosphate starvation"/>
    <property type="evidence" value="ECO:0007669"/>
    <property type="project" value="TreeGrafter"/>
</dbReference>
<dbReference type="InterPro" id="IPR036097">
    <property type="entry name" value="HisK_dim/P_sf"/>
</dbReference>
<dbReference type="SMART" id="SM00388">
    <property type="entry name" value="HisKA"/>
    <property type="match status" value="1"/>
</dbReference>
<keyword evidence="9" id="KW-0812">Transmembrane</keyword>
<keyword evidence="7" id="KW-0902">Two-component regulatory system</keyword>
<keyword evidence="4" id="KW-0597">Phosphoprotein</keyword>
<comment type="catalytic activity">
    <reaction evidence="1">
        <text>ATP + protein L-histidine = ADP + protein N-phospho-L-histidine.</text>
        <dbReference type="EC" id="2.7.13.3"/>
    </reaction>
</comment>
<feature type="transmembrane region" description="Helical" evidence="9">
    <location>
        <begin position="20"/>
        <end position="42"/>
    </location>
</feature>
<keyword evidence="9" id="KW-0472">Membrane</keyword>
<dbReference type="SMART" id="SM00387">
    <property type="entry name" value="HATPase_c"/>
    <property type="match status" value="1"/>
</dbReference>
<dbReference type="PANTHER" id="PTHR45453">
    <property type="entry name" value="PHOSPHATE REGULON SENSOR PROTEIN PHOR"/>
    <property type="match status" value="1"/>
</dbReference>
<dbReference type="AlphaFoldDB" id="N2BPT8"/>
<reference evidence="11 12" key="1">
    <citation type="submission" date="2013-03" db="EMBL/GenBank/DDBJ databases">
        <title>The Genome Sequence of Atopobium minutum 10063974.</title>
        <authorList>
            <consortium name="The Broad Institute Genome Sequencing Platform"/>
            <person name="Earl A."/>
            <person name="Ward D."/>
            <person name="Feldgarden M."/>
            <person name="Gevers D."/>
            <person name="Lambert T."/>
            <person name="Marvaud J.-C."/>
            <person name="Courvalin P."/>
            <person name="Walker B."/>
            <person name="Young S.K."/>
            <person name="Zeng Q."/>
            <person name="Gargeya S."/>
            <person name="Fitzgerald M."/>
            <person name="Haas B."/>
            <person name="Abouelleil A."/>
            <person name="Alvarado L."/>
            <person name="Arachchi H.M."/>
            <person name="Berlin A.M."/>
            <person name="Chapman S.B."/>
            <person name="Dewar J."/>
            <person name="Goldberg J."/>
            <person name="Griggs A."/>
            <person name="Gujja S."/>
            <person name="Hansen M."/>
            <person name="Howarth C."/>
            <person name="Imamovic A."/>
            <person name="Larimer J."/>
            <person name="McCowan C."/>
            <person name="Murphy C."/>
            <person name="Neiman D."/>
            <person name="Pearson M."/>
            <person name="Priest M."/>
            <person name="Roberts A."/>
            <person name="Saif S."/>
            <person name="Shea T."/>
            <person name="Sisk P."/>
            <person name="Sykes S."/>
            <person name="Wortman J."/>
            <person name="Nusbaum C."/>
            <person name="Birren B."/>
        </authorList>
    </citation>
    <scope>NUCLEOTIDE SEQUENCE [LARGE SCALE GENOMIC DNA]</scope>
    <source>
        <strain evidence="11 12">10063974</strain>
    </source>
</reference>
<dbReference type="RefSeq" id="WP_002564203.1">
    <property type="nucleotide sequence ID" value="NZ_KB822534.1"/>
</dbReference>
<dbReference type="PATRIC" id="fig|997872.3.peg.1466"/>
<dbReference type="EC" id="2.7.13.3" evidence="3"/>
<dbReference type="Pfam" id="PF02518">
    <property type="entry name" value="HATPase_c"/>
    <property type="match status" value="1"/>
</dbReference>
<dbReference type="SUPFAM" id="SSF47384">
    <property type="entry name" value="Homodimeric domain of signal transducing histidine kinase"/>
    <property type="match status" value="1"/>
</dbReference>
<sequence>MLIDASLFETSQSTLLTLSLYMTLYSIIFFLIVISIFSGIAIKPYVKNAEKQKTFIANAGHELKTPLAIISANTELEEMISGETEWTKSTKEQTQRMVELINRMVSLAKLEEHPDIKLNTCDFSDITSRVARDFTSLIQKDNKTLTLVIDPNISVQGEDKALYELVTILIDNANKYCDPNGEISVSLQSPVLRHTRLKVSNTYAAGKGMDYSRSFDRFYREDPSRSSEVSGFGIGLSMASNLVDILHGKISVSYKGQTISFIVTL</sequence>
<evidence type="ECO:0000256" key="1">
    <source>
        <dbReference type="ARBA" id="ARBA00000085"/>
    </source>
</evidence>
<evidence type="ECO:0000313" key="11">
    <source>
        <dbReference type="EMBL" id="EMZ40515.1"/>
    </source>
</evidence>
<comment type="caution">
    <text evidence="11">The sequence shown here is derived from an EMBL/GenBank/DDBJ whole genome shotgun (WGS) entry which is preliminary data.</text>
</comment>
<evidence type="ECO:0000256" key="4">
    <source>
        <dbReference type="ARBA" id="ARBA00022553"/>
    </source>
</evidence>
<comment type="subcellular location">
    <subcellularLocation>
        <location evidence="2">Cell membrane</location>
    </subcellularLocation>
</comment>
<proteinExistence type="predicted"/>
<dbReference type="Gene3D" id="3.30.565.10">
    <property type="entry name" value="Histidine kinase-like ATPase, C-terminal domain"/>
    <property type="match status" value="1"/>
</dbReference>
<dbReference type="GO" id="GO:0004721">
    <property type="term" value="F:phosphoprotein phosphatase activity"/>
    <property type="evidence" value="ECO:0007669"/>
    <property type="project" value="TreeGrafter"/>
</dbReference>
<dbReference type="CDD" id="cd00082">
    <property type="entry name" value="HisKA"/>
    <property type="match status" value="1"/>
</dbReference>
<evidence type="ECO:0000256" key="9">
    <source>
        <dbReference type="SAM" id="Phobius"/>
    </source>
</evidence>
<evidence type="ECO:0000256" key="5">
    <source>
        <dbReference type="ARBA" id="ARBA00022679"/>
    </source>
</evidence>